<dbReference type="Pfam" id="PF00392">
    <property type="entry name" value="GntR"/>
    <property type="match status" value="1"/>
</dbReference>
<evidence type="ECO:0000256" key="1">
    <source>
        <dbReference type="ARBA" id="ARBA00023015"/>
    </source>
</evidence>
<dbReference type="CDD" id="cd07377">
    <property type="entry name" value="WHTH_GntR"/>
    <property type="match status" value="1"/>
</dbReference>
<organism evidence="5 6">
    <name type="scientific">Thermoflavimicrobium daqui</name>
    <dbReference type="NCBI Taxonomy" id="2137476"/>
    <lineage>
        <taxon>Bacteria</taxon>
        <taxon>Bacillati</taxon>
        <taxon>Bacillota</taxon>
        <taxon>Bacilli</taxon>
        <taxon>Bacillales</taxon>
        <taxon>Thermoactinomycetaceae</taxon>
        <taxon>Thermoflavimicrobium</taxon>
    </lineage>
</organism>
<dbReference type="OrthoDB" id="457376at2"/>
<dbReference type="GO" id="GO:0003700">
    <property type="term" value="F:DNA-binding transcription factor activity"/>
    <property type="evidence" value="ECO:0007669"/>
    <property type="project" value="InterPro"/>
</dbReference>
<dbReference type="InterPro" id="IPR036388">
    <property type="entry name" value="WH-like_DNA-bd_sf"/>
</dbReference>
<dbReference type="PROSITE" id="PS50949">
    <property type="entry name" value="HTH_GNTR"/>
    <property type="match status" value="1"/>
</dbReference>
<feature type="domain" description="HTH gntR-type" evidence="4">
    <location>
        <begin position="8"/>
        <end position="76"/>
    </location>
</feature>
<sequence>MKLGRKKGPLYLQIKEILKERILNGIYPKHTNIPPEQELEVEFGVSKITIRNAVEQLVNEGYVEKRSGVGTTVLDNSPVSKLSKGQNFSEFLVSQGHQITKKQAMITIEDVTSHPVLASHYGEKCFRISRLYYLDNQPYIYYLHYIPLTLSLPLEAEVYQSSLYDLLYQKGVTFQRFKDEFSVVIPSQDVWEQLQIEQQPLLQRTRFAYDNDDQLIEYSVGYYNTNIHKYVVNFEV</sequence>
<dbReference type="SMART" id="SM00866">
    <property type="entry name" value="UTRA"/>
    <property type="match status" value="1"/>
</dbReference>
<dbReference type="SMART" id="SM00345">
    <property type="entry name" value="HTH_GNTR"/>
    <property type="match status" value="1"/>
</dbReference>
<dbReference type="EMBL" id="QJKK01000005">
    <property type="protein sequence ID" value="RAL24132.1"/>
    <property type="molecule type" value="Genomic_DNA"/>
</dbReference>
<dbReference type="PANTHER" id="PTHR44846:SF1">
    <property type="entry name" value="MANNOSYL-D-GLYCERATE TRANSPORT_METABOLISM SYSTEM REPRESSOR MNGR-RELATED"/>
    <property type="match status" value="1"/>
</dbReference>
<evidence type="ECO:0000256" key="3">
    <source>
        <dbReference type="ARBA" id="ARBA00023163"/>
    </source>
</evidence>
<dbReference type="InterPro" id="IPR028978">
    <property type="entry name" value="Chorismate_lyase_/UTRA_dom_sf"/>
</dbReference>
<gene>
    <name evidence="5" type="ORF">DL897_10610</name>
</gene>
<dbReference type="InterPro" id="IPR036390">
    <property type="entry name" value="WH_DNA-bd_sf"/>
</dbReference>
<evidence type="ECO:0000313" key="6">
    <source>
        <dbReference type="Proteomes" id="UP000251213"/>
    </source>
</evidence>
<comment type="caution">
    <text evidence="5">The sequence shown here is derived from an EMBL/GenBank/DDBJ whole genome shotgun (WGS) entry which is preliminary data.</text>
</comment>
<dbReference type="Pfam" id="PF07702">
    <property type="entry name" value="UTRA"/>
    <property type="match status" value="1"/>
</dbReference>
<dbReference type="PRINTS" id="PR00035">
    <property type="entry name" value="HTHGNTR"/>
</dbReference>
<dbReference type="PANTHER" id="PTHR44846">
    <property type="entry name" value="MANNOSYL-D-GLYCERATE TRANSPORT/METABOLISM SYSTEM REPRESSOR MNGR-RELATED"/>
    <property type="match status" value="1"/>
</dbReference>
<dbReference type="RefSeq" id="WP_113659125.1">
    <property type="nucleotide sequence ID" value="NZ_KZ845667.1"/>
</dbReference>
<keyword evidence="1" id="KW-0805">Transcription regulation</keyword>
<evidence type="ECO:0000259" key="4">
    <source>
        <dbReference type="PROSITE" id="PS50949"/>
    </source>
</evidence>
<proteinExistence type="predicted"/>
<dbReference type="Proteomes" id="UP000251213">
    <property type="component" value="Unassembled WGS sequence"/>
</dbReference>
<keyword evidence="6" id="KW-1185">Reference proteome</keyword>
<dbReference type="InterPro" id="IPR011663">
    <property type="entry name" value="UTRA"/>
</dbReference>
<dbReference type="AlphaFoldDB" id="A0A364K446"/>
<dbReference type="SUPFAM" id="SSF46785">
    <property type="entry name" value="Winged helix' DNA-binding domain"/>
    <property type="match status" value="1"/>
</dbReference>
<dbReference type="SUPFAM" id="SSF64288">
    <property type="entry name" value="Chorismate lyase-like"/>
    <property type="match status" value="1"/>
</dbReference>
<name>A0A364K446_9BACL</name>
<reference evidence="5 6" key="1">
    <citation type="submission" date="2018-06" db="EMBL/GenBank/DDBJ databases">
        <title>Thermoflavimicrobium daqus sp. nov., a thermophilic microbe isolated from Moutai-flavour Daqu.</title>
        <authorList>
            <person name="Wang X."/>
            <person name="Zhou H."/>
        </authorList>
    </citation>
    <scope>NUCLEOTIDE SEQUENCE [LARGE SCALE GENOMIC DNA]</scope>
    <source>
        <strain evidence="5 6">FBKL4.011</strain>
    </source>
</reference>
<protein>
    <submittedName>
        <fullName evidence="5">GntR family transcriptional regulator</fullName>
    </submittedName>
</protein>
<reference evidence="5 6" key="2">
    <citation type="submission" date="2018-06" db="EMBL/GenBank/DDBJ databases">
        <authorList>
            <person name="Zhirakovskaya E."/>
        </authorList>
    </citation>
    <scope>NUCLEOTIDE SEQUENCE [LARGE SCALE GENOMIC DNA]</scope>
    <source>
        <strain evidence="5 6">FBKL4.011</strain>
    </source>
</reference>
<dbReference type="InterPro" id="IPR050679">
    <property type="entry name" value="Bact_HTH_transcr_reg"/>
</dbReference>
<keyword evidence="2" id="KW-0238">DNA-binding</keyword>
<dbReference type="Gene3D" id="1.10.10.10">
    <property type="entry name" value="Winged helix-like DNA-binding domain superfamily/Winged helix DNA-binding domain"/>
    <property type="match status" value="1"/>
</dbReference>
<dbReference type="Gene3D" id="3.40.1410.10">
    <property type="entry name" value="Chorismate lyase-like"/>
    <property type="match status" value="1"/>
</dbReference>
<keyword evidence="3" id="KW-0804">Transcription</keyword>
<evidence type="ECO:0000313" key="5">
    <source>
        <dbReference type="EMBL" id="RAL24132.1"/>
    </source>
</evidence>
<dbReference type="GO" id="GO:0003677">
    <property type="term" value="F:DNA binding"/>
    <property type="evidence" value="ECO:0007669"/>
    <property type="project" value="UniProtKB-KW"/>
</dbReference>
<dbReference type="GO" id="GO:0045892">
    <property type="term" value="P:negative regulation of DNA-templated transcription"/>
    <property type="evidence" value="ECO:0007669"/>
    <property type="project" value="TreeGrafter"/>
</dbReference>
<accession>A0A364K446</accession>
<dbReference type="InterPro" id="IPR000524">
    <property type="entry name" value="Tscrpt_reg_HTH_GntR"/>
</dbReference>
<evidence type="ECO:0000256" key="2">
    <source>
        <dbReference type="ARBA" id="ARBA00023125"/>
    </source>
</evidence>